<evidence type="ECO:0000259" key="2">
    <source>
        <dbReference type="PROSITE" id="PS50234"/>
    </source>
</evidence>
<dbReference type="SMART" id="SM00327">
    <property type="entry name" value="VWA"/>
    <property type="match status" value="1"/>
</dbReference>
<evidence type="ECO:0000256" key="1">
    <source>
        <dbReference type="SAM" id="SignalP"/>
    </source>
</evidence>
<feature type="signal peptide" evidence="1">
    <location>
        <begin position="1"/>
        <end position="17"/>
    </location>
</feature>
<protein>
    <recommendedName>
        <fullName evidence="2">VWFA domain-containing protein</fullName>
    </recommendedName>
</protein>
<feature type="chain" id="PRO_5041985317" description="VWFA domain-containing protein" evidence="1">
    <location>
        <begin position="18"/>
        <end position="298"/>
    </location>
</feature>
<dbReference type="InterPro" id="IPR050525">
    <property type="entry name" value="ECM_Assembly_Org"/>
</dbReference>
<name>A0AAE0RWN9_9BIVA</name>
<accession>A0AAE0RWN9</accession>
<feature type="domain" description="VWFA" evidence="2">
    <location>
        <begin position="27"/>
        <end position="223"/>
    </location>
</feature>
<evidence type="ECO:0000313" key="3">
    <source>
        <dbReference type="EMBL" id="KAK3581063.1"/>
    </source>
</evidence>
<evidence type="ECO:0000313" key="4">
    <source>
        <dbReference type="Proteomes" id="UP001195483"/>
    </source>
</evidence>
<gene>
    <name evidence="3" type="ORF">CHS0354_033849</name>
</gene>
<keyword evidence="1" id="KW-0732">Signal</keyword>
<dbReference type="SUPFAM" id="SSF53300">
    <property type="entry name" value="vWA-like"/>
    <property type="match status" value="2"/>
</dbReference>
<dbReference type="Gene3D" id="3.40.50.410">
    <property type="entry name" value="von Willebrand factor, type A domain"/>
    <property type="match status" value="2"/>
</dbReference>
<dbReference type="PROSITE" id="PS50234">
    <property type="entry name" value="VWFA"/>
    <property type="match status" value="1"/>
</dbReference>
<reference evidence="3" key="3">
    <citation type="submission" date="2023-05" db="EMBL/GenBank/DDBJ databases">
        <authorList>
            <person name="Smith C.H."/>
        </authorList>
    </citation>
    <scope>NUCLEOTIDE SEQUENCE</scope>
    <source>
        <strain evidence="3">CHS0354</strain>
        <tissue evidence="3">Mantle</tissue>
    </source>
</reference>
<comment type="caution">
    <text evidence="3">The sequence shown here is derived from an EMBL/GenBank/DDBJ whole genome shotgun (WGS) entry which is preliminary data.</text>
</comment>
<dbReference type="EMBL" id="JAEAOA010001977">
    <property type="protein sequence ID" value="KAK3581063.1"/>
    <property type="molecule type" value="Genomic_DNA"/>
</dbReference>
<dbReference type="Proteomes" id="UP001195483">
    <property type="component" value="Unassembled WGS sequence"/>
</dbReference>
<dbReference type="PANTHER" id="PTHR24020">
    <property type="entry name" value="COLLAGEN ALPHA"/>
    <property type="match status" value="1"/>
</dbReference>
<reference evidence="3" key="1">
    <citation type="journal article" date="2021" name="Genome Biol. Evol.">
        <title>A High-Quality Reference Genome for a Parasitic Bivalve with Doubly Uniparental Inheritance (Bivalvia: Unionida).</title>
        <authorList>
            <person name="Smith C.H."/>
        </authorList>
    </citation>
    <scope>NUCLEOTIDE SEQUENCE</scope>
    <source>
        <strain evidence="3">CHS0354</strain>
    </source>
</reference>
<dbReference type="CDD" id="cd01450">
    <property type="entry name" value="vWFA_subfamily_ECM"/>
    <property type="match status" value="2"/>
</dbReference>
<proteinExistence type="predicted"/>
<reference evidence="3" key="2">
    <citation type="journal article" date="2021" name="Genome Biol. Evol.">
        <title>Developing a high-quality reference genome for a parasitic bivalve with doubly uniparental inheritance (Bivalvia: Unionida).</title>
        <authorList>
            <person name="Smith C.H."/>
        </authorList>
    </citation>
    <scope>NUCLEOTIDE SEQUENCE</scope>
    <source>
        <strain evidence="3">CHS0354</strain>
        <tissue evidence="3">Mantle</tissue>
    </source>
</reference>
<organism evidence="3 4">
    <name type="scientific">Potamilus streckersoni</name>
    <dbReference type="NCBI Taxonomy" id="2493646"/>
    <lineage>
        <taxon>Eukaryota</taxon>
        <taxon>Metazoa</taxon>
        <taxon>Spiralia</taxon>
        <taxon>Lophotrochozoa</taxon>
        <taxon>Mollusca</taxon>
        <taxon>Bivalvia</taxon>
        <taxon>Autobranchia</taxon>
        <taxon>Heteroconchia</taxon>
        <taxon>Palaeoheterodonta</taxon>
        <taxon>Unionida</taxon>
        <taxon>Unionoidea</taxon>
        <taxon>Unionidae</taxon>
        <taxon>Ambleminae</taxon>
        <taxon>Lampsilini</taxon>
        <taxon>Potamilus</taxon>
    </lineage>
</organism>
<dbReference type="InterPro" id="IPR002035">
    <property type="entry name" value="VWF_A"/>
</dbReference>
<sequence length="298" mass="32175">MINIILALAVAIGYARAQSQGCMTKADITFLLDSSDTVGKDNFQKQLGFVKDFTNNMDIGSNKSQISAVTFSSGVYNQFYLNQYATKADINTAVDGIQFKGGRTHTADAIKFATDTSFNPLHGGRTQVPHVAILITNGASGSRDVVKLEAQRARDNGVTLYTIGVGGSADMDELRDIASDPDSRQLPNDPTRLPAPTGCLHKADLVFLVDSSSSVGNTNFQKVEHFLKDVVTKLDVGPDRVHVGLMTYSSYPSLDFPLDMYQSRAERQDSLKIVTADQKKACSSPSSVSTVYALDEGT</sequence>
<dbReference type="InterPro" id="IPR036465">
    <property type="entry name" value="vWFA_dom_sf"/>
</dbReference>
<dbReference type="PRINTS" id="PR00453">
    <property type="entry name" value="VWFADOMAIN"/>
</dbReference>
<dbReference type="AlphaFoldDB" id="A0AAE0RWN9"/>
<keyword evidence="4" id="KW-1185">Reference proteome</keyword>
<dbReference type="Pfam" id="PF00092">
    <property type="entry name" value="VWA"/>
    <property type="match status" value="2"/>
</dbReference>
<dbReference type="PANTHER" id="PTHR24020:SF20">
    <property type="entry name" value="PH DOMAIN-CONTAINING PROTEIN"/>
    <property type="match status" value="1"/>
</dbReference>